<dbReference type="Gene3D" id="3.40.50.12710">
    <property type="match status" value="1"/>
</dbReference>
<dbReference type="InterPro" id="IPR038375">
    <property type="entry name" value="NDUFAF7_sf"/>
</dbReference>
<dbReference type="PANTHER" id="PTHR12049">
    <property type="entry name" value="PROTEIN ARGININE METHYLTRANSFERASE NDUFAF7, MITOCHONDRIAL"/>
    <property type="match status" value="1"/>
</dbReference>
<dbReference type="STRING" id="463040.CAL15_22630"/>
<dbReference type="OrthoDB" id="9794208at2"/>
<organism evidence="3 4">
    <name type="scientific">Bordetella genomosp. 13</name>
    <dbReference type="NCBI Taxonomy" id="463040"/>
    <lineage>
        <taxon>Bacteria</taxon>
        <taxon>Pseudomonadati</taxon>
        <taxon>Pseudomonadota</taxon>
        <taxon>Betaproteobacteria</taxon>
        <taxon>Burkholderiales</taxon>
        <taxon>Alcaligenaceae</taxon>
        <taxon>Bordetella</taxon>
    </lineage>
</organism>
<proteinExistence type="predicted"/>
<dbReference type="GO" id="GO:0035243">
    <property type="term" value="F:protein-arginine omega-N symmetric methyltransferase activity"/>
    <property type="evidence" value="ECO:0007669"/>
    <property type="project" value="TreeGrafter"/>
</dbReference>
<dbReference type="SUPFAM" id="SSF53335">
    <property type="entry name" value="S-adenosyl-L-methionine-dependent methyltransferases"/>
    <property type="match status" value="1"/>
</dbReference>
<evidence type="ECO:0000313" key="3">
    <source>
        <dbReference type="EMBL" id="ARP96915.1"/>
    </source>
</evidence>
<accession>A0A1W6ZI43</accession>
<dbReference type="EMBL" id="CP021111">
    <property type="protein sequence ID" value="ARP96915.1"/>
    <property type="molecule type" value="Genomic_DNA"/>
</dbReference>
<evidence type="ECO:0000256" key="1">
    <source>
        <dbReference type="ARBA" id="ARBA00022603"/>
    </source>
</evidence>
<dbReference type="PANTHER" id="PTHR12049:SF7">
    <property type="entry name" value="PROTEIN ARGININE METHYLTRANSFERASE NDUFAF7, MITOCHONDRIAL"/>
    <property type="match status" value="1"/>
</dbReference>
<evidence type="ECO:0000313" key="4">
    <source>
        <dbReference type="Proteomes" id="UP000194161"/>
    </source>
</evidence>
<dbReference type="InterPro" id="IPR003788">
    <property type="entry name" value="NDUFAF7"/>
</dbReference>
<keyword evidence="1" id="KW-0489">Methyltransferase</keyword>
<protein>
    <recommendedName>
        <fullName evidence="5">SAM-dependent methyltransferase</fullName>
    </recommendedName>
</protein>
<keyword evidence="2" id="KW-0808">Transferase</keyword>
<sequence length="400" mass="42868">MTRNTANLPPLDPDSQAHSERVAQSLREAVRSAGGWLPFDAYMAHALYAPGLGYYTAGAQKLASSDQASDGQERSPGLPAGDFVTAPELTPLFAHTLARQVRQVLDESGTSAVLEFGAGSGALAEGVLAELDRLGVAAQYRIVEVSADLRQRQQARLAGYGERVQWLDALPDAFEGCVLANEVLDAMPVSLFRWSEQADIHERGVTLDEQGGFTWADRPAGAELAQAITPRMPPLPGYVSEINLQAEAWVRGMGSWLTRGAALLLDYGFPRHEYYHPQRAGGTLMCHLRHHAHADPFVAPGLQDITAHVDFTAMADAALAGGLDVLGYTSQGRFLMNAGLLDLLANLDAADARAYAQVAAPVQKLLSEAEMGELFKVLAVGRDMPGPLMGFARGDRRGGL</sequence>
<dbReference type="AlphaFoldDB" id="A0A1W6ZI43"/>
<evidence type="ECO:0000256" key="2">
    <source>
        <dbReference type="ARBA" id="ARBA00022679"/>
    </source>
</evidence>
<dbReference type="RefSeq" id="WP_086080562.1">
    <property type="nucleotide sequence ID" value="NZ_CP021111.1"/>
</dbReference>
<dbReference type="Pfam" id="PF02636">
    <property type="entry name" value="Methyltransf_28"/>
    <property type="match status" value="1"/>
</dbReference>
<evidence type="ECO:0008006" key="5">
    <source>
        <dbReference type="Google" id="ProtNLM"/>
    </source>
</evidence>
<reference evidence="3 4" key="1">
    <citation type="submission" date="2017-05" db="EMBL/GenBank/DDBJ databases">
        <title>Complete and WGS of Bordetella genogroups.</title>
        <authorList>
            <person name="Spilker T."/>
            <person name="LiPuma J."/>
        </authorList>
    </citation>
    <scope>NUCLEOTIDE SEQUENCE [LARGE SCALE GENOMIC DNA]</scope>
    <source>
        <strain evidence="3 4">AU7206</strain>
    </source>
</reference>
<name>A0A1W6ZI43_9BORD</name>
<gene>
    <name evidence="3" type="ORF">CAL15_22630</name>
</gene>
<dbReference type="Proteomes" id="UP000194161">
    <property type="component" value="Chromosome"/>
</dbReference>
<dbReference type="GO" id="GO:0032259">
    <property type="term" value="P:methylation"/>
    <property type="evidence" value="ECO:0007669"/>
    <property type="project" value="UniProtKB-KW"/>
</dbReference>
<keyword evidence="4" id="KW-1185">Reference proteome</keyword>
<dbReference type="KEGG" id="bgm:CAL15_22630"/>
<dbReference type="InterPro" id="IPR029063">
    <property type="entry name" value="SAM-dependent_MTases_sf"/>
</dbReference>